<dbReference type="SUPFAM" id="SSF53850">
    <property type="entry name" value="Periplasmic binding protein-like II"/>
    <property type="match status" value="1"/>
</dbReference>
<organism evidence="3 4">
    <name type="scientific">Cryptosporangium phraense</name>
    <dbReference type="NCBI Taxonomy" id="2593070"/>
    <lineage>
        <taxon>Bacteria</taxon>
        <taxon>Bacillati</taxon>
        <taxon>Actinomycetota</taxon>
        <taxon>Actinomycetes</taxon>
        <taxon>Cryptosporangiales</taxon>
        <taxon>Cryptosporangiaceae</taxon>
        <taxon>Cryptosporangium</taxon>
    </lineage>
</organism>
<sequence>MGALALCLAATACSAGDDSSSKGPTSEKTSATFGFTAAPDNLDFTTTDGAAIPQVLLDNVYQGLVKLSPDGKIVGSLAKSWTVSPDNKTYDFQLQPNATFSNGDKFTADDVKFSIERVKSSAWKISLKAYMDVVDQVQVVSPTEVKVVLKQPSNDWLFRMTTRIGAMFDPQGVTDLANKAIGTGPYTVSQFNRNDSVVLTARSDYWATKPKLKTVKFQYFSDTNAENSALLSGGIDGIIALQTPDTLGQFKSNSDLTVSQGTTNGEVVLSMNNAKGVFTNKALRQAVNYAIDRKALVKAAYGGYGSLIGSMVPPTDPWYQDLSNAYPYDAAKAKALIAQSGVKNPSVAFKIPNLPYAVSSAQVVKSDLAKVGITANISVLQFPAAWLDQVFTKHDFDMSIIAHVEARDIATYGDKKYYWGYDNPAVTKLLAEADAGTPQQQITDYQQVAKTLSDDAVSDWLFLLPNIEVLRKGLSGVPVNGLSESFDVSGVSWGSGS</sequence>
<dbReference type="Gene3D" id="3.90.76.10">
    <property type="entry name" value="Dipeptide-binding Protein, Domain 1"/>
    <property type="match status" value="1"/>
</dbReference>
<proteinExistence type="predicted"/>
<protein>
    <submittedName>
        <fullName evidence="3">ABC transporter substrate-binding protein</fullName>
    </submittedName>
</protein>
<dbReference type="Gene3D" id="3.40.190.10">
    <property type="entry name" value="Periplasmic binding protein-like II"/>
    <property type="match status" value="1"/>
</dbReference>
<accession>A0A545AQA3</accession>
<dbReference type="PANTHER" id="PTHR30290:SF38">
    <property type="entry name" value="D,D-DIPEPTIDE-BINDING PERIPLASMIC PROTEIN DDPA-RELATED"/>
    <property type="match status" value="1"/>
</dbReference>
<dbReference type="PANTHER" id="PTHR30290">
    <property type="entry name" value="PERIPLASMIC BINDING COMPONENT OF ABC TRANSPORTER"/>
    <property type="match status" value="1"/>
</dbReference>
<dbReference type="EMBL" id="VIRS01000013">
    <property type="protein sequence ID" value="TQS43502.1"/>
    <property type="molecule type" value="Genomic_DNA"/>
</dbReference>
<dbReference type="InParanoid" id="A0A545AQA3"/>
<dbReference type="InterPro" id="IPR030678">
    <property type="entry name" value="Peptide/Ni-bd"/>
</dbReference>
<dbReference type="GO" id="GO:1904680">
    <property type="term" value="F:peptide transmembrane transporter activity"/>
    <property type="evidence" value="ECO:0007669"/>
    <property type="project" value="TreeGrafter"/>
</dbReference>
<dbReference type="FunCoup" id="A0A545AQA3">
    <property type="interactions" value="75"/>
</dbReference>
<evidence type="ECO:0000256" key="1">
    <source>
        <dbReference type="ARBA" id="ARBA00022729"/>
    </source>
</evidence>
<dbReference type="GO" id="GO:0043190">
    <property type="term" value="C:ATP-binding cassette (ABC) transporter complex"/>
    <property type="evidence" value="ECO:0007669"/>
    <property type="project" value="InterPro"/>
</dbReference>
<keyword evidence="4" id="KW-1185">Reference proteome</keyword>
<reference evidence="3 4" key="1">
    <citation type="submission" date="2019-07" db="EMBL/GenBank/DDBJ databases">
        <title>Cryptosporangium phraense sp. nov., isolated from plant litter.</title>
        <authorList>
            <person name="Suriyachadkun C."/>
        </authorList>
    </citation>
    <scope>NUCLEOTIDE SEQUENCE [LARGE SCALE GENOMIC DNA]</scope>
    <source>
        <strain evidence="3 4">A-T 5661</strain>
    </source>
</reference>
<dbReference type="GO" id="GO:0042597">
    <property type="term" value="C:periplasmic space"/>
    <property type="evidence" value="ECO:0007669"/>
    <property type="project" value="UniProtKB-ARBA"/>
</dbReference>
<dbReference type="Proteomes" id="UP000317982">
    <property type="component" value="Unassembled WGS sequence"/>
</dbReference>
<dbReference type="Pfam" id="PF00496">
    <property type="entry name" value="SBP_bac_5"/>
    <property type="match status" value="1"/>
</dbReference>
<comment type="caution">
    <text evidence="3">The sequence shown here is derived from an EMBL/GenBank/DDBJ whole genome shotgun (WGS) entry which is preliminary data.</text>
</comment>
<dbReference type="InterPro" id="IPR039424">
    <property type="entry name" value="SBP_5"/>
</dbReference>
<dbReference type="Gene3D" id="3.10.105.10">
    <property type="entry name" value="Dipeptide-binding Protein, Domain 3"/>
    <property type="match status" value="1"/>
</dbReference>
<dbReference type="CDD" id="cd08494">
    <property type="entry name" value="PBP2_NikA_DppA_OppA_like_6"/>
    <property type="match status" value="1"/>
</dbReference>
<evidence type="ECO:0000313" key="3">
    <source>
        <dbReference type="EMBL" id="TQS43502.1"/>
    </source>
</evidence>
<dbReference type="OrthoDB" id="9796817at2"/>
<evidence type="ECO:0000259" key="2">
    <source>
        <dbReference type="Pfam" id="PF00496"/>
    </source>
</evidence>
<feature type="domain" description="Solute-binding protein family 5" evidence="2">
    <location>
        <begin position="72"/>
        <end position="402"/>
    </location>
</feature>
<keyword evidence="1" id="KW-0732">Signal</keyword>
<evidence type="ECO:0000313" key="4">
    <source>
        <dbReference type="Proteomes" id="UP000317982"/>
    </source>
</evidence>
<dbReference type="PIRSF" id="PIRSF002741">
    <property type="entry name" value="MppA"/>
    <property type="match status" value="1"/>
</dbReference>
<gene>
    <name evidence="3" type="ORF">FL583_19650</name>
</gene>
<dbReference type="AlphaFoldDB" id="A0A545AQA3"/>
<name>A0A545AQA3_9ACTN</name>
<dbReference type="InterPro" id="IPR000914">
    <property type="entry name" value="SBP_5_dom"/>
</dbReference>
<dbReference type="GO" id="GO:0015833">
    <property type="term" value="P:peptide transport"/>
    <property type="evidence" value="ECO:0007669"/>
    <property type="project" value="TreeGrafter"/>
</dbReference>